<organism evidence="2 3">
    <name type="scientific">Photinus pyralis</name>
    <name type="common">Common eastern firefly</name>
    <name type="synonym">Lampyris pyralis</name>
    <dbReference type="NCBI Taxonomy" id="7054"/>
    <lineage>
        <taxon>Eukaryota</taxon>
        <taxon>Metazoa</taxon>
        <taxon>Ecdysozoa</taxon>
        <taxon>Arthropoda</taxon>
        <taxon>Hexapoda</taxon>
        <taxon>Insecta</taxon>
        <taxon>Pterygota</taxon>
        <taxon>Neoptera</taxon>
        <taxon>Endopterygota</taxon>
        <taxon>Coleoptera</taxon>
        <taxon>Polyphaga</taxon>
        <taxon>Elateriformia</taxon>
        <taxon>Elateroidea</taxon>
        <taxon>Lampyridae</taxon>
        <taxon>Lampyrinae</taxon>
        <taxon>Photinus</taxon>
    </lineage>
</organism>
<reference evidence="2" key="2">
    <citation type="submission" date="2019-08" db="EMBL/GenBank/DDBJ databases">
        <authorList>
            <consortium name="Photinus pyralis genome working group"/>
            <person name="Fallon T.R."/>
            <person name="Sander Lower S.E."/>
            <person name="Weng J.-K."/>
        </authorList>
    </citation>
    <scope>NUCLEOTIDE SEQUENCE</scope>
    <source>
        <strain evidence="2">1611_PpyrPB1</strain>
        <tissue evidence="2">Whole body</tissue>
    </source>
</reference>
<protein>
    <recommendedName>
        <fullName evidence="4">HTH CENPB-type domain-containing protein</fullName>
    </recommendedName>
</protein>
<evidence type="ECO:0000313" key="2">
    <source>
        <dbReference type="EMBL" id="KAB0790314.1"/>
    </source>
</evidence>
<dbReference type="AlphaFoldDB" id="A0A5N3ZZ21"/>
<evidence type="ECO:0000313" key="3">
    <source>
        <dbReference type="Proteomes" id="UP000327044"/>
    </source>
</evidence>
<accession>A0A5N3ZZ21</accession>
<dbReference type="Proteomes" id="UP000327044">
    <property type="component" value="Unassembled WGS sequence"/>
</dbReference>
<reference evidence="2 3" key="1">
    <citation type="journal article" date="2018" name="Elife">
        <title>Firefly genomes illuminate parallel origins of bioluminescence in beetles.</title>
        <authorList>
            <person name="Fallon T.R."/>
            <person name="Lower S.E."/>
            <person name="Chang C.H."/>
            <person name="Bessho-Uehara M."/>
            <person name="Martin G.J."/>
            <person name="Bewick A.J."/>
            <person name="Behringer M."/>
            <person name="Debat H.J."/>
            <person name="Wong I."/>
            <person name="Day J.C."/>
            <person name="Suvorov A."/>
            <person name="Silva C.J."/>
            <person name="Stanger-Hall K.F."/>
            <person name="Hall D.W."/>
            <person name="Schmitz R.J."/>
            <person name="Nelson D.R."/>
            <person name="Lewis S.M."/>
            <person name="Shigenobu S."/>
            <person name="Bybee S.M."/>
            <person name="Larracuente A.M."/>
            <person name="Oba Y."/>
            <person name="Weng J.K."/>
        </authorList>
    </citation>
    <scope>NUCLEOTIDE SEQUENCE [LARGE SCALE GENOMIC DNA]</scope>
    <source>
        <strain evidence="2">1611_PpyrPB1</strain>
        <tissue evidence="2">Whole body</tissue>
    </source>
</reference>
<sequence length="219" mass="25370">MFNIVALNVRSSGKPKMSRGRKRKTEKGNFSEASMKRVVEEVVRHNVCLRVAASNNNVKFQTLFRYVKKLKADPNKSLEEVTMKPNYQSRLIFTSEQEKMLVDYILRCSKMCYGKSTIDVRKLAYEMAKINSIPIHPSWEDSKRASIDWMQAFIKRNPEVSIRQPENCSMSRATSFNKHNVDKFFNNLEEAYSRSELFADGSRVYNLDETGTTTGQQKK</sequence>
<dbReference type="EMBL" id="VVIM01001891">
    <property type="protein sequence ID" value="KAB0790122.1"/>
    <property type="molecule type" value="Genomic_DNA"/>
</dbReference>
<gene>
    <name evidence="2" type="ORF">PPYR_15343</name>
    <name evidence="1" type="ORF">PPYR_15555</name>
</gene>
<name>A0A5N3ZZ21_PHOPY</name>
<proteinExistence type="predicted"/>
<dbReference type="EMBL" id="VVIM01001506">
    <property type="protein sequence ID" value="KAB0790314.1"/>
    <property type="molecule type" value="Genomic_DNA"/>
</dbReference>
<dbReference type="InParanoid" id="A0A5N3ZZ21"/>
<evidence type="ECO:0008006" key="4">
    <source>
        <dbReference type="Google" id="ProtNLM"/>
    </source>
</evidence>
<comment type="caution">
    <text evidence="2">The sequence shown here is derived from an EMBL/GenBank/DDBJ whole genome shotgun (WGS) entry which is preliminary data.</text>
</comment>
<evidence type="ECO:0000313" key="1">
    <source>
        <dbReference type="EMBL" id="KAB0790122.1"/>
    </source>
</evidence>
<keyword evidence="3" id="KW-1185">Reference proteome</keyword>